<dbReference type="Proteomes" id="UP001152795">
    <property type="component" value="Unassembled WGS sequence"/>
</dbReference>
<gene>
    <name evidence="1" type="ORF">PACLA_8A002804</name>
</gene>
<evidence type="ECO:0000313" key="1">
    <source>
        <dbReference type="EMBL" id="CAB3980623.1"/>
    </source>
</evidence>
<evidence type="ECO:0000313" key="2">
    <source>
        <dbReference type="Proteomes" id="UP001152795"/>
    </source>
</evidence>
<keyword evidence="2" id="KW-1185">Reference proteome</keyword>
<sequence>MALLNRRLKDRDIERFPLVGENDGNLSEYGDETDLDTEANEQFQHHGISLWLSDSVLMLIEHIQIFAVFLVLSEKWSWPLDWIRETSFVLLINLDIWEFWKINKDIYDGASEAHVPSSNMFSYKTYLVIWTVFTFVFCTGFVAMYRYLIYKRPLYLLLYLTRMKRVLSVVAQVVCIPIGLVVVRLLQCRPEVTASRAPSLEQMEKVLNVENNIKCWSGSHLIYGLETLGWFLLLIAALLFLVYPVYLWRVTKGEVFTHSSTQHEGYLQLKEAEYLKGLDIVWAVEQFFLFSSYRRPWVYYQSVMYFLRFSVIFAYGISLDYQVYPMAIVTITMFLLALLMMVVKPFRVNAFNVMKIVSLLCNSLNALIGLLLELEVESAILIYPNIKYALLGINSFAILAFVVFFSFLVLRHYGVIRKKRPLWPALSKDEKSQELDSDTKRYLRAVLQGRQVLERALSTPPIFAPVHELERQIQIINAYCREAEVTGNQTFDTLWDLLDELIEAHNVFNSQSLFSQSNKTTVQDTANELMKIMPAFRKRMDKREYDFILMNPVKRRMLLKLYALGLFLNGRSTKAQENVTKKLRFDKMAKRSVAYDWKGSSIGSPLYSNSDSASVPNTAGTLDKLTDSVDDLLKHVDSVTNNNNDGPQILVVQHEKNVSNSSDGSSISLPGAVAYEENNDITQIV</sequence>
<comment type="caution">
    <text evidence="1">The sequence shown here is derived from an EMBL/GenBank/DDBJ whole genome shotgun (WGS) entry which is preliminary data.</text>
</comment>
<proteinExistence type="predicted"/>
<dbReference type="OrthoDB" id="195226at2759"/>
<dbReference type="AlphaFoldDB" id="A0A7D9HD40"/>
<accession>A0A7D9HD40</accession>
<dbReference type="EMBL" id="CACRXK020000307">
    <property type="protein sequence ID" value="CAB3980623.1"/>
    <property type="molecule type" value="Genomic_DNA"/>
</dbReference>
<name>A0A7D9HD40_PARCT</name>
<protein>
    <submittedName>
        <fullName evidence="1">Uncharacterized protein</fullName>
    </submittedName>
</protein>
<reference evidence="1" key="1">
    <citation type="submission" date="2020-04" db="EMBL/GenBank/DDBJ databases">
        <authorList>
            <person name="Alioto T."/>
            <person name="Alioto T."/>
            <person name="Gomez Garrido J."/>
        </authorList>
    </citation>
    <scope>NUCLEOTIDE SEQUENCE</scope>
    <source>
        <strain evidence="1">A484AB</strain>
    </source>
</reference>
<organism evidence="1 2">
    <name type="scientific">Paramuricea clavata</name>
    <name type="common">Red gorgonian</name>
    <name type="synonym">Violescent sea-whip</name>
    <dbReference type="NCBI Taxonomy" id="317549"/>
    <lineage>
        <taxon>Eukaryota</taxon>
        <taxon>Metazoa</taxon>
        <taxon>Cnidaria</taxon>
        <taxon>Anthozoa</taxon>
        <taxon>Octocorallia</taxon>
        <taxon>Malacalcyonacea</taxon>
        <taxon>Plexauridae</taxon>
        <taxon>Paramuricea</taxon>
    </lineage>
</organism>